<dbReference type="PROSITE" id="PS00636">
    <property type="entry name" value="DNAJ_1"/>
    <property type="match status" value="1"/>
</dbReference>
<dbReference type="PROSITE" id="PS50076">
    <property type="entry name" value="DNAJ_2"/>
    <property type="match status" value="1"/>
</dbReference>
<dbReference type="InterPro" id="IPR018253">
    <property type="entry name" value="DnaJ_domain_CS"/>
</dbReference>
<feature type="region of interest" description="Disordered" evidence="2">
    <location>
        <begin position="281"/>
        <end position="316"/>
    </location>
</feature>
<sequence>MSTSLDDFTSTANEDLYSRLSLTSEATSAEIKKAYHRLALQYHPDKHTNAKPEEREEATRKFQSLGYAYAILSDPKKREIYDKTGETEGLDRFDNLDKEGWDAFFRELWSGVVNAESIEEFRASYQNSEEERNDLIEAYKKCEGDMEIIMQYIPCGTVDDEKRFTKILKAAISSGEIPSYKKFTTSTSAVARAKRKKESESEAKEAEEMARKYGLDQKLLKGNGNEEDGLKQIIQSRAEKRMSALMESLESKYGAEEEIDELAPEPTDEEFLKLQEKLVANKVSNSKARSSNKNGSAKLNGSSKSRKVGGSKLDTK</sequence>
<evidence type="ECO:0000256" key="1">
    <source>
        <dbReference type="SAM" id="Coils"/>
    </source>
</evidence>
<evidence type="ECO:0000313" key="5">
    <source>
        <dbReference type="Proteomes" id="UP000789342"/>
    </source>
</evidence>
<dbReference type="GO" id="GO:0005634">
    <property type="term" value="C:nucleus"/>
    <property type="evidence" value="ECO:0007669"/>
    <property type="project" value="TreeGrafter"/>
</dbReference>
<dbReference type="InterPro" id="IPR056453">
    <property type="entry name" value="HTH_DNAJC9"/>
</dbReference>
<dbReference type="CDD" id="cd06257">
    <property type="entry name" value="DnaJ"/>
    <property type="match status" value="1"/>
</dbReference>
<name>A0A9N9F6U1_9GLOM</name>
<dbReference type="GO" id="GO:0005737">
    <property type="term" value="C:cytoplasm"/>
    <property type="evidence" value="ECO:0007669"/>
    <property type="project" value="TreeGrafter"/>
</dbReference>
<organism evidence="4 5">
    <name type="scientific">Acaulospora morrowiae</name>
    <dbReference type="NCBI Taxonomy" id="94023"/>
    <lineage>
        <taxon>Eukaryota</taxon>
        <taxon>Fungi</taxon>
        <taxon>Fungi incertae sedis</taxon>
        <taxon>Mucoromycota</taxon>
        <taxon>Glomeromycotina</taxon>
        <taxon>Glomeromycetes</taxon>
        <taxon>Diversisporales</taxon>
        <taxon>Acaulosporaceae</taxon>
        <taxon>Acaulospora</taxon>
    </lineage>
</organism>
<dbReference type="GO" id="GO:0031072">
    <property type="term" value="F:heat shock protein binding"/>
    <property type="evidence" value="ECO:0007669"/>
    <property type="project" value="TreeGrafter"/>
</dbReference>
<dbReference type="Pfam" id="PF00226">
    <property type="entry name" value="DnaJ"/>
    <property type="match status" value="1"/>
</dbReference>
<feature type="coiled-coil region" evidence="1">
    <location>
        <begin position="118"/>
        <end position="145"/>
    </location>
</feature>
<gene>
    <name evidence="4" type="ORF">AMORRO_LOCUS3835</name>
</gene>
<proteinExistence type="predicted"/>
<keyword evidence="5" id="KW-1185">Reference proteome</keyword>
<keyword evidence="1" id="KW-0175">Coiled coil</keyword>
<dbReference type="Proteomes" id="UP000789342">
    <property type="component" value="Unassembled WGS sequence"/>
</dbReference>
<evidence type="ECO:0000256" key="2">
    <source>
        <dbReference type="SAM" id="MobiDB-lite"/>
    </source>
</evidence>
<dbReference type="PANTHER" id="PTHR44144:SF1">
    <property type="entry name" value="DNAJ HOMOLOG SUBFAMILY C MEMBER 9"/>
    <property type="match status" value="1"/>
</dbReference>
<feature type="domain" description="J" evidence="3">
    <location>
        <begin position="15"/>
        <end position="85"/>
    </location>
</feature>
<dbReference type="Pfam" id="PF23302">
    <property type="entry name" value="HTH_DNAJC9"/>
    <property type="match status" value="1"/>
</dbReference>
<dbReference type="EMBL" id="CAJVPV010001945">
    <property type="protein sequence ID" value="CAG8513250.1"/>
    <property type="molecule type" value="Genomic_DNA"/>
</dbReference>
<dbReference type="SMART" id="SM00271">
    <property type="entry name" value="DnaJ"/>
    <property type="match status" value="1"/>
</dbReference>
<dbReference type="OrthoDB" id="110024at2759"/>
<dbReference type="PRINTS" id="PR00625">
    <property type="entry name" value="JDOMAIN"/>
</dbReference>
<reference evidence="4" key="1">
    <citation type="submission" date="2021-06" db="EMBL/GenBank/DDBJ databases">
        <authorList>
            <person name="Kallberg Y."/>
            <person name="Tangrot J."/>
            <person name="Rosling A."/>
        </authorList>
    </citation>
    <scope>NUCLEOTIDE SEQUENCE</scope>
    <source>
        <strain evidence="4">CL551</strain>
    </source>
</reference>
<dbReference type="InterPro" id="IPR036869">
    <property type="entry name" value="J_dom_sf"/>
</dbReference>
<dbReference type="AlphaFoldDB" id="A0A9N9F6U1"/>
<dbReference type="Gene3D" id="1.10.287.110">
    <property type="entry name" value="DnaJ domain"/>
    <property type="match status" value="1"/>
</dbReference>
<evidence type="ECO:0000259" key="3">
    <source>
        <dbReference type="PROSITE" id="PS50076"/>
    </source>
</evidence>
<protein>
    <submittedName>
        <fullName evidence="4">7351_t:CDS:1</fullName>
    </submittedName>
</protein>
<dbReference type="SUPFAM" id="SSF46565">
    <property type="entry name" value="Chaperone J-domain"/>
    <property type="match status" value="1"/>
</dbReference>
<dbReference type="PANTHER" id="PTHR44144">
    <property type="entry name" value="DNAJ HOMOLOG SUBFAMILY C MEMBER 9"/>
    <property type="match status" value="1"/>
</dbReference>
<comment type="caution">
    <text evidence="4">The sequence shown here is derived from an EMBL/GenBank/DDBJ whole genome shotgun (WGS) entry which is preliminary data.</text>
</comment>
<feature type="compositionally biased region" description="Polar residues" evidence="2">
    <location>
        <begin position="282"/>
        <end position="300"/>
    </location>
</feature>
<dbReference type="InterPro" id="IPR001623">
    <property type="entry name" value="DnaJ_domain"/>
</dbReference>
<evidence type="ECO:0000313" key="4">
    <source>
        <dbReference type="EMBL" id="CAG8513250.1"/>
    </source>
</evidence>
<dbReference type="InterPro" id="IPR052594">
    <property type="entry name" value="J_domain-containing_protein"/>
</dbReference>
<accession>A0A9N9F6U1</accession>